<name>A0A1F5FHL3_9BACT</name>
<dbReference type="Proteomes" id="UP000176682">
    <property type="component" value="Unassembled WGS sequence"/>
</dbReference>
<dbReference type="AlphaFoldDB" id="A0A1F5FHL3"/>
<gene>
    <name evidence="1" type="ORF">A2368_00890</name>
</gene>
<evidence type="ECO:0000313" key="1">
    <source>
        <dbReference type="EMBL" id="OGD79106.1"/>
    </source>
</evidence>
<proteinExistence type="predicted"/>
<protein>
    <submittedName>
        <fullName evidence="1">Uncharacterized protein</fullName>
    </submittedName>
</protein>
<evidence type="ECO:0000313" key="2">
    <source>
        <dbReference type="Proteomes" id="UP000176682"/>
    </source>
</evidence>
<comment type="caution">
    <text evidence="1">The sequence shown here is derived from an EMBL/GenBank/DDBJ whole genome shotgun (WGS) entry which is preliminary data.</text>
</comment>
<dbReference type="EMBL" id="MFAM01000026">
    <property type="protein sequence ID" value="OGD79106.1"/>
    <property type="molecule type" value="Genomic_DNA"/>
</dbReference>
<organism evidence="1 2">
    <name type="scientific">Candidatus Collierbacteria bacterium RIFOXYB1_FULL_49_13</name>
    <dbReference type="NCBI Taxonomy" id="1817728"/>
    <lineage>
        <taxon>Bacteria</taxon>
        <taxon>Candidatus Collieribacteriota</taxon>
    </lineage>
</organism>
<sequence>MSTKPILNDVFPFRPDDDIQNSSKTPVVLRHAQWEKILGTAQISVGNVGYHKDNRGRSVRHPLGIATDPLAMRLDANGAPLPHAGLMSLDAPEYQPFCQVVDYFVDRGYLMLVPFDHHADYEHDLNLDADTITLTPEFIDQLDSEDRLKAESHFSSNIRDGQPLTAAEWKYLFGNPVDGEFRDHGFFVHCLSGAPFTPHMESHFAALRSKIKGLEVPDVRLIPLMKTTLFGDVAPDIRGLHGNHYDAIIRASQAGMPQGVKYYNQRQAIQVGAALGYSATLEAYHLFCRGMRTHIMAGATFVIPGAMSKFELIRALRLFLPNAITASYFWPEALLGPAPKGYNDRAAQVRDSDKAHLRQTEASRFTNDVGGIKIIEDWGN</sequence>
<accession>A0A1F5FHL3</accession>
<reference evidence="1 2" key="1">
    <citation type="journal article" date="2016" name="Nat. Commun.">
        <title>Thousands of microbial genomes shed light on interconnected biogeochemical processes in an aquifer system.</title>
        <authorList>
            <person name="Anantharaman K."/>
            <person name="Brown C.T."/>
            <person name="Hug L.A."/>
            <person name="Sharon I."/>
            <person name="Castelle C.J."/>
            <person name="Probst A.J."/>
            <person name="Thomas B.C."/>
            <person name="Singh A."/>
            <person name="Wilkins M.J."/>
            <person name="Karaoz U."/>
            <person name="Brodie E.L."/>
            <person name="Williams K.H."/>
            <person name="Hubbard S.S."/>
            <person name="Banfield J.F."/>
        </authorList>
    </citation>
    <scope>NUCLEOTIDE SEQUENCE [LARGE SCALE GENOMIC DNA]</scope>
</reference>